<dbReference type="AlphaFoldDB" id="A0A6N8EQH0"/>
<dbReference type="EMBL" id="WNZZ01000003">
    <property type="protein sequence ID" value="MUG21875.1"/>
    <property type="molecule type" value="Genomic_DNA"/>
</dbReference>
<organism evidence="2 3">
    <name type="scientific">Paenibacillus macerans</name>
    <name type="common">Bacillus macerans</name>
    <dbReference type="NCBI Taxonomy" id="44252"/>
    <lineage>
        <taxon>Bacteria</taxon>
        <taxon>Bacillati</taxon>
        <taxon>Bacillota</taxon>
        <taxon>Bacilli</taxon>
        <taxon>Bacillales</taxon>
        <taxon>Paenibacillaceae</taxon>
        <taxon>Paenibacillus</taxon>
    </lineage>
</organism>
<evidence type="ECO:0000313" key="3">
    <source>
        <dbReference type="Proteomes" id="UP000442469"/>
    </source>
</evidence>
<protein>
    <recommendedName>
        <fullName evidence="1">Immunity MXAN-0049 protein domain-containing protein</fullName>
    </recommendedName>
</protein>
<gene>
    <name evidence="2" type="ORF">GNQ08_05450</name>
</gene>
<evidence type="ECO:0000259" key="1">
    <source>
        <dbReference type="Pfam" id="PF07791"/>
    </source>
</evidence>
<comment type="caution">
    <text evidence="2">The sequence shown here is derived from an EMBL/GenBank/DDBJ whole genome shotgun (WGS) entry which is preliminary data.</text>
</comment>
<proteinExistence type="predicted"/>
<dbReference type="Proteomes" id="UP000442469">
    <property type="component" value="Unassembled WGS sequence"/>
</dbReference>
<dbReference type="InterPro" id="IPR012433">
    <property type="entry name" value="Imm11"/>
</dbReference>
<reference evidence="2 3" key="1">
    <citation type="submission" date="2019-11" db="EMBL/GenBank/DDBJ databases">
        <title>Draft genome sequences of five Paenibacillus species of dairy origin.</title>
        <authorList>
            <person name="Olajide A.M."/>
            <person name="Chen S."/>
            <person name="Lapointe G."/>
        </authorList>
    </citation>
    <scope>NUCLEOTIDE SEQUENCE [LARGE SCALE GENOMIC DNA]</scope>
    <source>
        <strain evidence="2 3">3CT49</strain>
    </source>
</reference>
<evidence type="ECO:0000313" key="2">
    <source>
        <dbReference type="EMBL" id="MUG21875.1"/>
    </source>
</evidence>
<dbReference type="Pfam" id="PF07791">
    <property type="entry name" value="Imm11"/>
    <property type="match status" value="1"/>
</dbReference>
<name>A0A6N8EQH0_PAEMA</name>
<accession>A0A6N8EQH0</accession>
<sequence length="175" mass="19913">MAVEYFSLEHDQRLEAIGSSITFPEQVVQGFEHAEDSRTVFVKPERKQGYSCIIEHPVFLVSDEIQRIFSGFAPNMKSKTVHVINPNISSQDTYYLLDIPEIDCISSTHATIEKGFVKKLVIREEPVENQPIFKIKSLIRPSLVVRLDVAEALLRTSLYGLKIQRILTEAGVEHE</sequence>
<feature type="domain" description="Immunity MXAN-0049 protein" evidence="1">
    <location>
        <begin position="29"/>
        <end position="164"/>
    </location>
</feature>